<comment type="similarity">
    <text evidence="1">Belongs to the 'phage' integrase family.</text>
</comment>
<proteinExistence type="inferred from homology"/>
<reference evidence="8 9" key="1">
    <citation type="submission" date="2019-01" db="EMBL/GenBank/DDBJ databases">
        <title>Leucobacter muris sp. nov. isolated from the nose of a laboratory mouse.</title>
        <authorList>
            <person name="Benga L."/>
            <person name="Sproeer C."/>
            <person name="Schumann P."/>
            <person name="Verbarg S."/>
            <person name="Bunk B."/>
            <person name="Engelhardt E."/>
            <person name="Benten P.M."/>
            <person name="Sager M."/>
        </authorList>
    </citation>
    <scope>NUCLEOTIDE SEQUENCE [LARGE SCALE GENOMIC DNA]</scope>
    <source>
        <strain evidence="8 9">DSM 101948</strain>
    </source>
</reference>
<protein>
    <recommendedName>
        <fullName evidence="10">Site-specific integrase</fullName>
    </recommendedName>
</protein>
<feature type="domain" description="Tyr recombinase" evidence="6">
    <location>
        <begin position="156"/>
        <end position="365"/>
    </location>
</feature>
<keyword evidence="3" id="KW-0233">DNA recombination</keyword>
<evidence type="ECO:0000313" key="9">
    <source>
        <dbReference type="Proteomes" id="UP000285768"/>
    </source>
</evidence>
<evidence type="ECO:0000259" key="6">
    <source>
        <dbReference type="PROSITE" id="PS51898"/>
    </source>
</evidence>
<name>A0ABX5QHI7_9MICO</name>
<gene>
    <name evidence="8" type="ORF">Leucomu_11280</name>
</gene>
<dbReference type="InterPro" id="IPR050090">
    <property type="entry name" value="Tyrosine_recombinase_XerCD"/>
</dbReference>
<feature type="region of interest" description="Disordered" evidence="5">
    <location>
        <begin position="361"/>
        <end position="386"/>
    </location>
</feature>
<dbReference type="PROSITE" id="PS51898">
    <property type="entry name" value="TYR_RECOMBINASE"/>
    <property type="match status" value="1"/>
</dbReference>
<dbReference type="Gene3D" id="1.10.443.10">
    <property type="entry name" value="Intergrase catalytic core"/>
    <property type="match status" value="1"/>
</dbReference>
<evidence type="ECO:0000256" key="1">
    <source>
        <dbReference type="ARBA" id="ARBA00008857"/>
    </source>
</evidence>
<evidence type="ECO:0000256" key="4">
    <source>
        <dbReference type="PROSITE-ProRule" id="PRU01248"/>
    </source>
</evidence>
<evidence type="ECO:0008006" key="10">
    <source>
        <dbReference type="Google" id="ProtNLM"/>
    </source>
</evidence>
<dbReference type="Proteomes" id="UP000285768">
    <property type="component" value="Chromosome"/>
</dbReference>
<evidence type="ECO:0000259" key="7">
    <source>
        <dbReference type="PROSITE" id="PS51900"/>
    </source>
</evidence>
<dbReference type="PROSITE" id="PS51900">
    <property type="entry name" value="CB"/>
    <property type="match status" value="1"/>
</dbReference>
<evidence type="ECO:0000313" key="8">
    <source>
        <dbReference type="EMBL" id="QAB18420.1"/>
    </source>
</evidence>
<dbReference type="RefSeq" id="WP_128387290.1">
    <property type="nucleotide sequence ID" value="NZ_CP035037.1"/>
</dbReference>
<dbReference type="EMBL" id="CP035037">
    <property type="protein sequence ID" value="QAB18420.1"/>
    <property type="molecule type" value="Genomic_DNA"/>
</dbReference>
<dbReference type="PANTHER" id="PTHR30349">
    <property type="entry name" value="PHAGE INTEGRASE-RELATED"/>
    <property type="match status" value="1"/>
</dbReference>
<dbReference type="InterPro" id="IPR013762">
    <property type="entry name" value="Integrase-like_cat_sf"/>
</dbReference>
<dbReference type="Pfam" id="PF00589">
    <property type="entry name" value="Phage_integrase"/>
    <property type="match status" value="1"/>
</dbReference>
<dbReference type="InterPro" id="IPR044068">
    <property type="entry name" value="CB"/>
</dbReference>
<dbReference type="Gene3D" id="1.10.150.130">
    <property type="match status" value="1"/>
</dbReference>
<dbReference type="InterPro" id="IPR011010">
    <property type="entry name" value="DNA_brk_join_enz"/>
</dbReference>
<dbReference type="SUPFAM" id="SSF56349">
    <property type="entry name" value="DNA breaking-rejoining enzymes"/>
    <property type="match status" value="1"/>
</dbReference>
<evidence type="ECO:0000256" key="3">
    <source>
        <dbReference type="ARBA" id="ARBA00023172"/>
    </source>
</evidence>
<sequence>MAWTEQLRSGRWRGGYRVPGGEKRYTPETFVRERDAQRKASALEEDSRELGWRDPRAAERTWGDWCEEWLRGHYVERSTHTRTMSMIRSRIMPKWGNTPLIEIDRHQLRIWALEMQDDGLAATSAKRVIAAFSTSLSAAVDAGVIAANPAFRLNLRIPDNLSERTLSGEEQHRLFAAFEPQHEDATDEEWAIVRRDQALVAVLLGAGPRWGEAVALGPEHIHRAEESIRWRRAWDAQNRILKPYTKGKKRRTTPIAEWLLGIIDPVLSTTAQGEFLFTSSSGQPLDYSNWRRRSWEPAVERARLNDGYSEDDKATIHTLRHTYATALLDAGFTIAEVATLLGHASLSTAERYAHRRSKVRQEAANAVSDPRIRPAIPTPPSPEVPDNVIRFPGVS</sequence>
<dbReference type="CDD" id="cd00397">
    <property type="entry name" value="DNA_BRE_C"/>
    <property type="match status" value="1"/>
</dbReference>
<keyword evidence="9" id="KW-1185">Reference proteome</keyword>
<dbReference type="InterPro" id="IPR002104">
    <property type="entry name" value="Integrase_catalytic"/>
</dbReference>
<keyword evidence="2 4" id="KW-0238">DNA-binding</keyword>
<organism evidence="8 9">
    <name type="scientific">Leucobacter muris</name>
    <dbReference type="NCBI Taxonomy" id="1935379"/>
    <lineage>
        <taxon>Bacteria</taxon>
        <taxon>Bacillati</taxon>
        <taxon>Actinomycetota</taxon>
        <taxon>Actinomycetes</taxon>
        <taxon>Micrococcales</taxon>
        <taxon>Microbacteriaceae</taxon>
        <taxon>Leucobacter</taxon>
    </lineage>
</organism>
<accession>A0ABX5QHI7</accession>
<dbReference type="PANTHER" id="PTHR30349:SF64">
    <property type="entry name" value="PROPHAGE INTEGRASE INTD-RELATED"/>
    <property type="match status" value="1"/>
</dbReference>
<dbReference type="InterPro" id="IPR010998">
    <property type="entry name" value="Integrase_recombinase_N"/>
</dbReference>
<evidence type="ECO:0000256" key="5">
    <source>
        <dbReference type="SAM" id="MobiDB-lite"/>
    </source>
</evidence>
<feature type="domain" description="Core-binding (CB)" evidence="7">
    <location>
        <begin position="60"/>
        <end position="140"/>
    </location>
</feature>
<evidence type="ECO:0000256" key="2">
    <source>
        <dbReference type="ARBA" id="ARBA00023125"/>
    </source>
</evidence>